<dbReference type="PANTHER" id="PTHR43194:SF5">
    <property type="entry name" value="PIMELOYL-[ACYL-CARRIER PROTEIN] METHYL ESTER ESTERASE"/>
    <property type="match status" value="1"/>
</dbReference>
<keyword evidence="3" id="KW-1185">Reference proteome</keyword>
<dbReference type="InterPro" id="IPR000073">
    <property type="entry name" value="AB_hydrolase_1"/>
</dbReference>
<sequence length="225" mass="24810">MIPGTMCDERLWRELLPRLPGVVAHHLVIPRGSTVSELVAGLVAQLPDWPVNLFGFSLGGYLASALATAHPDRVRRLFVCSNSPCALPEEELKQRRQLLNWVSRHGYSGISDRKIAAMLGPANRERADIAQTMRAMDAHLGEEALVSQLGATSEREDLGDSLAKVPLPITFCFGEYDTLVTRSWLDALRKHRPDTAVHEVPEAGHMLPLEQPEGLAAILDRWIAA</sequence>
<dbReference type="PATRIC" id="fig|1769779.3.peg.3198"/>
<dbReference type="PANTHER" id="PTHR43194">
    <property type="entry name" value="HYDROLASE ALPHA/BETA FOLD FAMILY"/>
    <property type="match status" value="1"/>
</dbReference>
<dbReference type="EC" id="3.1.1.85" evidence="2"/>
<protein>
    <submittedName>
        <fullName evidence="2">Pimeloyl-[acyl-carrier protein] methyl ester esterase</fullName>
        <ecNumber evidence="2">3.1.1.85</ecNumber>
    </submittedName>
</protein>
<dbReference type="GO" id="GO:0090499">
    <property type="term" value="F:pimelyl-[acyl-carrier protein] methyl ester esterase activity"/>
    <property type="evidence" value="ECO:0007669"/>
    <property type="project" value="UniProtKB-EC"/>
</dbReference>
<dbReference type="Pfam" id="PF12697">
    <property type="entry name" value="Abhydrolase_6"/>
    <property type="match status" value="1"/>
</dbReference>
<proteinExistence type="predicted"/>
<dbReference type="STRING" id="1769779.AUP74_03215"/>
<accession>A0A1C9WBS6</accession>
<organism evidence="2 3">
    <name type="scientific">Microbulbifer aggregans</name>
    <dbReference type="NCBI Taxonomy" id="1769779"/>
    <lineage>
        <taxon>Bacteria</taxon>
        <taxon>Pseudomonadati</taxon>
        <taxon>Pseudomonadota</taxon>
        <taxon>Gammaproteobacteria</taxon>
        <taxon>Cellvibrionales</taxon>
        <taxon>Microbulbiferaceae</taxon>
        <taxon>Microbulbifer</taxon>
    </lineage>
</organism>
<dbReference type="Gene3D" id="3.40.50.1820">
    <property type="entry name" value="alpha/beta hydrolase"/>
    <property type="match status" value="1"/>
</dbReference>
<evidence type="ECO:0000313" key="2">
    <source>
        <dbReference type="EMBL" id="AOS98581.1"/>
    </source>
</evidence>
<dbReference type="AlphaFoldDB" id="A0A1C9WBS6"/>
<name>A0A1C9WBS6_9GAMM</name>
<feature type="domain" description="AB hydrolase-1" evidence="1">
    <location>
        <begin position="37"/>
        <end position="217"/>
    </location>
</feature>
<dbReference type="SUPFAM" id="SSF53474">
    <property type="entry name" value="alpha/beta-Hydrolases"/>
    <property type="match status" value="1"/>
</dbReference>
<gene>
    <name evidence="2" type="primary">bioH</name>
    <name evidence="2" type="ORF">AUP74_03215</name>
</gene>
<dbReference type="KEGG" id="micc:AUP74_03215"/>
<evidence type="ECO:0000313" key="3">
    <source>
        <dbReference type="Proteomes" id="UP000095672"/>
    </source>
</evidence>
<dbReference type="EMBL" id="CP014143">
    <property type="protein sequence ID" value="AOS98581.1"/>
    <property type="molecule type" value="Genomic_DNA"/>
</dbReference>
<dbReference type="Proteomes" id="UP000095672">
    <property type="component" value="Chromosome"/>
</dbReference>
<evidence type="ECO:0000259" key="1">
    <source>
        <dbReference type="Pfam" id="PF12697"/>
    </source>
</evidence>
<reference evidence="3" key="1">
    <citation type="submission" date="2016-01" db="EMBL/GenBank/DDBJ databases">
        <title>Complete genome sequence of Microbulbifer sp. CCB-MM1, a halophile isolated from Matang Mangrove Forest, Perak.</title>
        <authorList>
            <person name="Moh T.H."/>
            <person name="Dinesh B."/>
            <person name="Lau N.-S."/>
            <person name="Go F."/>
            <person name="Alexander Chong S.-C."/>
        </authorList>
    </citation>
    <scope>NUCLEOTIDE SEQUENCE [LARGE SCALE GENOMIC DNA]</scope>
    <source>
        <strain evidence="3">CCB-MM1</strain>
    </source>
</reference>
<dbReference type="InterPro" id="IPR050228">
    <property type="entry name" value="Carboxylesterase_BioH"/>
</dbReference>
<keyword evidence="2" id="KW-0378">Hydrolase</keyword>
<dbReference type="InterPro" id="IPR029058">
    <property type="entry name" value="AB_hydrolase_fold"/>
</dbReference>